<reference evidence="1 2" key="1">
    <citation type="journal article" date="2014" name="PLoS Genet.">
        <title>Phylogenetically driven sequencing of extremely halophilic archaea reveals strategies for static and dynamic osmo-response.</title>
        <authorList>
            <person name="Becker E.A."/>
            <person name="Seitzer P.M."/>
            <person name="Tritt A."/>
            <person name="Larsen D."/>
            <person name="Krusor M."/>
            <person name="Yao A.I."/>
            <person name="Wu D."/>
            <person name="Madern D."/>
            <person name="Eisen J.A."/>
            <person name="Darling A.E."/>
            <person name="Facciotti M.T."/>
        </authorList>
    </citation>
    <scope>NUCLEOTIDE SEQUENCE [LARGE SCALE GENOMIC DNA]</scope>
    <source>
        <strain evidence="1 2">JCM 14624</strain>
    </source>
</reference>
<dbReference type="RefSeq" id="WP_007699456.1">
    <property type="nucleotide sequence ID" value="NZ_AOIQ01000010.1"/>
</dbReference>
<name>M0BQT5_9EURY</name>
<dbReference type="AlphaFoldDB" id="M0BQT5"/>
<keyword evidence="2" id="KW-1185">Reference proteome</keyword>
<protein>
    <submittedName>
        <fullName evidence="1">Uncharacterized protein</fullName>
    </submittedName>
</protein>
<evidence type="ECO:0000313" key="2">
    <source>
        <dbReference type="Proteomes" id="UP000011560"/>
    </source>
</evidence>
<proteinExistence type="predicted"/>
<organism evidence="1 2">
    <name type="scientific">Halovivax asiaticus JCM 14624</name>
    <dbReference type="NCBI Taxonomy" id="1227490"/>
    <lineage>
        <taxon>Archaea</taxon>
        <taxon>Methanobacteriati</taxon>
        <taxon>Methanobacteriota</taxon>
        <taxon>Stenosarchaea group</taxon>
        <taxon>Halobacteria</taxon>
        <taxon>Halobacteriales</taxon>
        <taxon>Natrialbaceae</taxon>
        <taxon>Halovivax</taxon>
    </lineage>
</organism>
<accession>M0BQT5</accession>
<sequence>MPVGSCLADSGSCPADPESPLVGAESISVDEAGAVAIVDCPPLSRLVASRAGTPSTCMCPATSGVA</sequence>
<evidence type="ECO:0000313" key="1">
    <source>
        <dbReference type="EMBL" id="ELZ12009.1"/>
    </source>
</evidence>
<gene>
    <name evidence="1" type="ORF">C479_06172</name>
</gene>
<dbReference type="EMBL" id="AOIQ01000010">
    <property type="protein sequence ID" value="ELZ12009.1"/>
    <property type="molecule type" value="Genomic_DNA"/>
</dbReference>
<dbReference type="OrthoDB" id="381043at2157"/>
<comment type="caution">
    <text evidence="1">The sequence shown here is derived from an EMBL/GenBank/DDBJ whole genome shotgun (WGS) entry which is preliminary data.</text>
</comment>
<dbReference type="Proteomes" id="UP000011560">
    <property type="component" value="Unassembled WGS sequence"/>
</dbReference>